<dbReference type="RefSeq" id="WP_210772120.1">
    <property type="nucleotide sequence ID" value="NZ_MWIO01000030.1"/>
</dbReference>
<proteinExistence type="predicted"/>
<feature type="signal peptide" evidence="1">
    <location>
        <begin position="1"/>
        <end position="23"/>
    </location>
</feature>
<accession>A0A4S3KEX9</accession>
<organism evidence="2 3">
    <name type="scientific">Rhodanobacter lindaniclasticus</name>
    <dbReference type="NCBI Taxonomy" id="75310"/>
    <lineage>
        <taxon>Bacteria</taxon>
        <taxon>Pseudomonadati</taxon>
        <taxon>Pseudomonadota</taxon>
        <taxon>Gammaproteobacteria</taxon>
        <taxon>Lysobacterales</taxon>
        <taxon>Rhodanobacteraceae</taxon>
        <taxon>Rhodanobacter</taxon>
    </lineage>
</organism>
<gene>
    <name evidence="2" type="ORF">B1991_10845</name>
</gene>
<keyword evidence="1" id="KW-0732">Signal</keyword>
<name>A0A4S3KEX9_9GAMM</name>
<dbReference type="Proteomes" id="UP000306317">
    <property type="component" value="Unassembled WGS sequence"/>
</dbReference>
<evidence type="ECO:0000313" key="2">
    <source>
        <dbReference type="EMBL" id="THD06828.1"/>
    </source>
</evidence>
<dbReference type="PROSITE" id="PS51257">
    <property type="entry name" value="PROKAR_LIPOPROTEIN"/>
    <property type="match status" value="1"/>
</dbReference>
<dbReference type="EMBL" id="MWIO01000030">
    <property type="protein sequence ID" value="THD06828.1"/>
    <property type="molecule type" value="Genomic_DNA"/>
</dbReference>
<dbReference type="AlphaFoldDB" id="A0A4S3KEX9"/>
<evidence type="ECO:0000313" key="3">
    <source>
        <dbReference type="Proteomes" id="UP000306317"/>
    </source>
</evidence>
<reference evidence="2 3" key="1">
    <citation type="submission" date="2017-02" db="EMBL/GenBank/DDBJ databases">
        <title>Whole genome sequencing of Rhodanobacter lindaniclasticus DSM 17932.</title>
        <authorList>
            <person name="Kumar S."/>
            <person name="Patil P."/>
            <person name="Patil P.B."/>
        </authorList>
    </citation>
    <scope>NUCLEOTIDE SEQUENCE [LARGE SCALE GENOMIC DNA]</scope>
    <source>
        <strain evidence="2 3">DSM 17932</strain>
    </source>
</reference>
<evidence type="ECO:0000256" key="1">
    <source>
        <dbReference type="SAM" id="SignalP"/>
    </source>
</evidence>
<evidence type="ECO:0008006" key="4">
    <source>
        <dbReference type="Google" id="ProtNLM"/>
    </source>
</evidence>
<keyword evidence="3" id="KW-1185">Reference proteome</keyword>
<comment type="caution">
    <text evidence="2">The sequence shown here is derived from an EMBL/GenBank/DDBJ whole genome shotgun (WGS) entry which is preliminary data.</text>
</comment>
<sequence length="114" mass="11512">MKKRLALASAAAFVVLSSGCASFAVSDDAIERNTAQALGLAKGSFTIADRVDDGVKASYTVKTNTGKQYSCYVTGSVSQLGRAVSDAICSEVGKGGKPAAGRSCNALLKAAGKC</sequence>
<feature type="chain" id="PRO_5020916309" description="Lipoprotein" evidence="1">
    <location>
        <begin position="24"/>
        <end position="114"/>
    </location>
</feature>
<protein>
    <recommendedName>
        <fullName evidence="4">Lipoprotein</fullName>
    </recommendedName>
</protein>